<feature type="signal peptide" evidence="5">
    <location>
        <begin position="1"/>
        <end position="23"/>
    </location>
</feature>
<dbReference type="EMBL" id="JBHTNF010000009">
    <property type="protein sequence ID" value="MFD1329217.1"/>
    <property type="molecule type" value="Genomic_DNA"/>
</dbReference>
<proteinExistence type="inferred from homology"/>
<dbReference type="SUPFAM" id="SSF53822">
    <property type="entry name" value="Periplasmic binding protein-like I"/>
    <property type="match status" value="1"/>
</dbReference>
<feature type="chain" id="PRO_5046951497" evidence="5">
    <location>
        <begin position="24"/>
        <end position="370"/>
    </location>
</feature>
<dbReference type="InterPro" id="IPR000709">
    <property type="entry name" value="Leu_Ile_Val-bd"/>
</dbReference>
<evidence type="ECO:0000313" key="7">
    <source>
        <dbReference type="EMBL" id="MFD1329217.1"/>
    </source>
</evidence>
<evidence type="ECO:0000256" key="3">
    <source>
        <dbReference type="ARBA" id="ARBA00022729"/>
    </source>
</evidence>
<evidence type="ECO:0000313" key="8">
    <source>
        <dbReference type="Proteomes" id="UP001597173"/>
    </source>
</evidence>
<sequence length="370" mass="39245">MTNFSKLLAATAIASSLLVPAFAAETIKIGVAGPYTGANATFGEQVFNGVSTYVNQVNAAGGINGKQIELVKGDDACEPKQAVAVANRFVDQDQVQAVIGHFCSSSTIPASEIYNDAGILEMTPSSTNPAVTERGFDNVFRGCGRDDQQAVVAAGFILDTLKRDKIALIHDKDTYGQGLVDAVKKTIEERGIAPVLYEGLTRGERDFNALVTKIKSAGANAVYFGGLIPEGGPLVRQLKEQGVDVVFVSGDSFAQVELIAAAGGAENLANVYYSATPDPLADPKTKDVQEALTKANVTPANYVLYGYANAQAVVAALKAGEDLKSQADWLRNNTVDSAIGEITWDEKGDIKNFNFVFYNFDDKGTPVLVE</sequence>
<dbReference type="CDD" id="cd06342">
    <property type="entry name" value="PBP1_ABC_LIVBP-like"/>
    <property type="match status" value="1"/>
</dbReference>
<gene>
    <name evidence="7" type="ORF">ACFQ33_15110</name>
</gene>
<dbReference type="Gene3D" id="3.40.50.2300">
    <property type="match status" value="2"/>
</dbReference>
<dbReference type="Pfam" id="PF13458">
    <property type="entry name" value="Peripla_BP_6"/>
    <property type="match status" value="1"/>
</dbReference>
<keyword evidence="4" id="KW-0029">Amino-acid transport</keyword>
<evidence type="ECO:0000256" key="2">
    <source>
        <dbReference type="ARBA" id="ARBA00022448"/>
    </source>
</evidence>
<protein>
    <submittedName>
        <fullName evidence="7">Branched-chain amino acid ABC transporter substrate-binding protein</fullName>
    </submittedName>
</protein>
<keyword evidence="8" id="KW-1185">Reference proteome</keyword>
<comment type="caution">
    <text evidence="7">The sequence shown here is derived from an EMBL/GenBank/DDBJ whole genome shotgun (WGS) entry which is preliminary data.</text>
</comment>
<evidence type="ECO:0000259" key="6">
    <source>
        <dbReference type="Pfam" id="PF13458"/>
    </source>
</evidence>
<evidence type="ECO:0000256" key="5">
    <source>
        <dbReference type="SAM" id="SignalP"/>
    </source>
</evidence>
<dbReference type="Proteomes" id="UP001597173">
    <property type="component" value="Unassembled WGS sequence"/>
</dbReference>
<keyword evidence="2" id="KW-0813">Transport</keyword>
<dbReference type="InterPro" id="IPR028082">
    <property type="entry name" value="Peripla_BP_I"/>
</dbReference>
<accession>A0ABW3YZ27</accession>
<comment type="similarity">
    <text evidence="1">Belongs to the leucine-binding protein family.</text>
</comment>
<feature type="domain" description="Leucine-binding protein" evidence="6">
    <location>
        <begin position="26"/>
        <end position="361"/>
    </location>
</feature>
<reference evidence="8" key="1">
    <citation type="journal article" date="2019" name="Int. J. Syst. Evol. Microbiol.">
        <title>The Global Catalogue of Microorganisms (GCM) 10K type strain sequencing project: providing services to taxonomists for standard genome sequencing and annotation.</title>
        <authorList>
            <consortium name="The Broad Institute Genomics Platform"/>
            <consortium name="The Broad Institute Genome Sequencing Center for Infectious Disease"/>
            <person name="Wu L."/>
            <person name="Ma J."/>
        </authorList>
    </citation>
    <scope>NUCLEOTIDE SEQUENCE [LARGE SCALE GENOMIC DNA]</scope>
    <source>
        <strain evidence="8">CCUG 55609</strain>
    </source>
</reference>
<name>A0ABW3YZ27_MYCRA</name>
<dbReference type="RefSeq" id="WP_374835709.1">
    <property type="nucleotide sequence ID" value="NZ_JBHEEW010000002.1"/>
</dbReference>
<evidence type="ECO:0000256" key="1">
    <source>
        <dbReference type="ARBA" id="ARBA00010062"/>
    </source>
</evidence>
<organism evidence="7 8">
    <name type="scientific">Mycoplana ramosa</name>
    <name type="common">Mycoplana bullata</name>
    <dbReference type="NCBI Taxonomy" id="40837"/>
    <lineage>
        <taxon>Bacteria</taxon>
        <taxon>Pseudomonadati</taxon>
        <taxon>Pseudomonadota</taxon>
        <taxon>Alphaproteobacteria</taxon>
        <taxon>Hyphomicrobiales</taxon>
        <taxon>Rhizobiaceae</taxon>
        <taxon>Mycoplana</taxon>
    </lineage>
</organism>
<evidence type="ECO:0000256" key="4">
    <source>
        <dbReference type="ARBA" id="ARBA00022970"/>
    </source>
</evidence>
<dbReference type="InterPro" id="IPR028081">
    <property type="entry name" value="Leu-bd"/>
</dbReference>
<dbReference type="PANTHER" id="PTHR47151">
    <property type="entry name" value="LEU/ILE/VAL-BINDING ABC TRANSPORTER SUBUNIT"/>
    <property type="match status" value="1"/>
</dbReference>
<keyword evidence="3 5" id="KW-0732">Signal</keyword>
<dbReference type="PANTHER" id="PTHR47151:SF2">
    <property type="entry name" value="AMINO ACID BINDING PROTEIN"/>
    <property type="match status" value="1"/>
</dbReference>
<dbReference type="PRINTS" id="PR00337">
    <property type="entry name" value="LEUILEVALBP"/>
</dbReference>